<protein>
    <submittedName>
        <fullName evidence="1">Uncharacterized protein</fullName>
    </submittedName>
</protein>
<keyword evidence="2" id="KW-1185">Reference proteome</keyword>
<dbReference type="STRING" id="1714355.BTO28_13805"/>
<accession>A0A1V2A525</accession>
<dbReference type="RefSeq" id="WP_076767259.1">
    <property type="nucleotide sequence ID" value="NZ_MSFI01000025.1"/>
</dbReference>
<organism evidence="1 2">
    <name type="scientific">Domibacillus epiphyticus</name>
    <dbReference type="NCBI Taxonomy" id="1714355"/>
    <lineage>
        <taxon>Bacteria</taxon>
        <taxon>Bacillati</taxon>
        <taxon>Bacillota</taxon>
        <taxon>Bacilli</taxon>
        <taxon>Bacillales</taxon>
        <taxon>Bacillaceae</taxon>
        <taxon>Domibacillus</taxon>
    </lineage>
</organism>
<dbReference type="EMBL" id="MSFI01000025">
    <property type="protein sequence ID" value="OMP66076.1"/>
    <property type="molecule type" value="Genomic_DNA"/>
</dbReference>
<reference evidence="1 2" key="1">
    <citation type="submission" date="2016-12" db="EMBL/GenBank/DDBJ databases">
        <title>Domibacillus sp. SAB 38T whole genome sequencing.</title>
        <authorList>
            <person name="Verma A."/>
            <person name="Ojha A.K."/>
            <person name="Krishnamurthi S."/>
        </authorList>
    </citation>
    <scope>NUCLEOTIDE SEQUENCE [LARGE SCALE GENOMIC DNA]</scope>
    <source>
        <strain evidence="1 2">SAB 38</strain>
    </source>
</reference>
<comment type="caution">
    <text evidence="1">The sequence shown here is derived from an EMBL/GenBank/DDBJ whole genome shotgun (WGS) entry which is preliminary data.</text>
</comment>
<gene>
    <name evidence="1" type="ORF">BTO28_13805</name>
</gene>
<proteinExistence type="predicted"/>
<name>A0A1V2A525_9BACI</name>
<dbReference type="Proteomes" id="UP000188613">
    <property type="component" value="Unassembled WGS sequence"/>
</dbReference>
<evidence type="ECO:0000313" key="2">
    <source>
        <dbReference type="Proteomes" id="UP000188613"/>
    </source>
</evidence>
<dbReference type="AlphaFoldDB" id="A0A1V2A525"/>
<evidence type="ECO:0000313" key="1">
    <source>
        <dbReference type="EMBL" id="OMP66076.1"/>
    </source>
</evidence>
<dbReference type="InterPro" id="IPR045447">
    <property type="entry name" value="DUF6501"/>
</dbReference>
<sequence length="68" mass="8154">MIHTKWKEKETIKKVKCIHTNAEKYMVENVLTEGSLYDVKNETEEFYFVVDNKGHVSGFYKDYFQDIN</sequence>
<dbReference type="Pfam" id="PF20111">
    <property type="entry name" value="DUF6501"/>
    <property type="match status" value="1"/>
</dbReference>
<dbReference type="OrthoDB" id="2428356at2"/>